<dbReference type="eggNOG" id="KOG2504">
    <property type="taxonomic scope" value="Eukaryota"/>
</dbReference>
<keyword evidence="4" id="KW-0812">Transmembrane</keyword>
<feature type="region of interest" description="Disordered" evidence="3">
    <location>
        <begin position="1"/>
        <end position="37"/>
    </location>
</feature>
<dbReference type="GO" id="GO:0016020">
    <property type="term" value="C:membrane"/>
    <property type="evidence" value="ECO:0007669"/>
    <property type="project" value="UniProtKB-SubCell"/>
</dbReference>
<dbReference type="GO" id="GO:0022857">
    <property type="term" value="F:transmembrane transporter activity"/>
    <property type="evidence" value="ECO:0007669"/>
    <property type="project" value="InterPro"/>
</dbReference>
<dbReference type="InterPro" id="IPR011701">
    <property type="entry name" value="MFS"/>
</dbReference>
<dbReference type="InterPro" id="IPR036259">
    <property type="entry name" value="MFS_trans_sf"/>
</dbReference>
<feature type="transmembrane region" description="Helical" evidence="4">
    <location>
        <begin position="250"/>
        <end position="273"/>
    </location>
</feature>
<comment type="subcellular location">
    <subcellularLocation>
        <location evidence="1">Membrane</location>
        <topology evidence="1">Multi-pass membrane protein</topology>
    </subcellularLocation>
</comment>
<evidence type="ECO:0000259" key="5">
    <source>
        <dbReference type="PROSITE" id="PS50850"/>
    </source>
</evidence>
<dbReference type="PANTHER" id="PTHR11360:SF319">
    <property type="entry name" value="MAJOR FACILITATOR SUPERFAMILY (MFS) PROFILE DOMAIN-CONTAINING PROTEIN"/>
    <property type="match status" value="1"/>
</dbReference>
<dbReference type="PANTHER" id="PTHR11360">
    <property type="entry name" value="MONOCARBOXYLATE TRANSPORTER"/>
    <property type="match status" value="1"/>
</dbReference>
<dbReference type="InParanoid" id="W3XHC3"/>
<evidence type="ECO:0000313" key="6">
    <source>
        <dbReference type="EMBL" id="ETS84626.1"/>
    </source>
</evidence>
<dbReference type="EMBL" id="KI912110">
    <property type="protein sequence ID" value="ETS84626.1"/>
    <property type="molecule type" value="Genomic_DNA"/>
</dbReference>
<feature type="transmembrane region" description="Helical" evidence="4">
    <location>
        <begin position="175"/>
        <end position="195"/>
    </location>
</feature>
<dbReference type="CDD" id="cd17352">
    <property type="entry name" value="MFS_MCT_SLC16"/>
    <property type="match status" value="1"/>
</dbReference>
<dbReference type="AlphaFoldDB" id="W3XHC3"/>
<dbReference type="KEGG" id="pfy:PFICI_02651"/>
<feature type="transmembrane region" description="Helical" evidence="4">
    <location>
        <begin position="340"/>
        <end position="365"/>
    </location>
</feature>
<sequence>MAASSPDMENQIETSNRSSRDASNIDAGEKPSDSPDFGPAPDGGVTAWLVAAGGCTVFFCCLGFTNAFGAFEEYYLTHQLSDKTPDDVAWIGSLAAFLQFATGMIAGPIFDRFGVNAFRPAALAYVFAMMMLGLCKTYWQIMLVQGVLMGIAMGFLQIPIFATIPHWFDKNRAAAFGIVVAGSSLGGIVMPIAISKMLNGTSLGFGWTVRIVGFMILPLLAFSCVVVKTRIPLRTSKVSIPFAQVLGNKTYLLLVASMFFLFMGVFTPLFYIPTFATTLGIEATLAGYTLAILNAASFFGRVIPGVFADRMGRTNAFALGGIATGIIIFCMNLPTNTAGLIVYAVIIGFWSGTVVSGATAALTVCIADPQQIGAYLGIGLFIAGFGSLIGPPINGVLVDKYGGFFEVSMFSGAITLFGGLIVLVAKATMPQGLLSKA</sequence>
<dbReference type="InterPro" id="IPR020846">
    <property type="entry name" value="MFS_dom"/>
</dbReference>
<feature type="transmembrane region" description="Helical" evidence="4">
    <location>
        <begin position="122"/>
        <end position="141"/>
    </location>
</feature>
<keyword evidence="7" id="KW-1185">Reference proteome</keyword>
<feature type="compositionally biased region" description="Polar residues" evidence="3">
    <location>
        <begin position="7"/>
        <end position="17"/>
    </location>
</feature>
<protein>
    <recommendedName>
        <fullName evidence="5">Major facilitator superfamily (MFS) profile domain-containing protein</fullName>
    </recommendedName>
</protein>
<proteinExistence type="inferred from homology"/>
<evidence type="ECO:0000256" key="2">
    <source>
        <dbReference type="ARBA" id="ARBA00006727"/>
    </source>
</evidence>
<evidence type="ECO:0000313" key="7">
    <source>
        <dbReference type="Proteomes" id="UP000030651"/>
    </source>
</evidence>
<feature type="transmembrane region" description="Helical" evidence="4">
    <location>
        <begin position="316"/>
        <end position="334"/>
    </location>
</feature>
<dbReference type="PROSITE" id="PS50850">
    <property type="entry name" value="MFS"/>
    <property type="match status" value="1"/>
</dbReference>
<dbReference type="HOGENOM" id="CLU_001265_1_1_1"/>
<keyword evidence="4" id="KW-0472">Membrane</keyword>
<dbReference type="PRINTS" id="PR00173">
    <property type="entry name" value="EDTRNSPORT"/>
</dbReference>
<dbReference type="Pfam" id="PF07690">
    <property type="entry name" value="MFS_1"/>
    <property type="match status" value="1"/>
</dbReference>
<dbReference type="SUPFAM" id="SSF103473">
    <property type="entry name" value="MFS general substrate transporter"/>
    <property type="match status" value="1"/>
</dbReference>
<organism evidence="6 7">
    <name type="scientific">Pestalotiopsis fici (strain W106-1 / CGMCC3.15140)</name>
    <dbReference type="NCBI Taxonomy" id="1229662"/>
    <lineage>
        <taxon>Eukaryota</taxon>
        <taxon>Fungi</taxon>
        <taxon>Dikarya</taxon>
        <taxon>Ascomycota</taxon>
        <taxon>Pezizomycotina</taxon>
        <taxon>Sordariomycetes</taxon>
        <taxon>Xylariomycetidae</taxon>
        <taxon>Amphisphaeriales</taxon>
        <taxon>Sporocadaceae</taxon>
        <taxon>Pestalotiopsis</taxon>
    </lineage>
</organism>
<name>W3XHC3_PESFW</name>
<feature type="transmembrane region" description="Helical" evidence="4">
    <location>
        <begin position="401"/>
        <end position="425"/>
    </location>
</feature>
<dbReference type="OMA" id="MGVAPMT"/>
<dbReference type="GeneID" id="19267664"/>
<evidence type="ECO:0000256" key="3">
    <source>
        <dbReference type="SAM" id="MobiDB-lite"/>
    </source>
</evidence>
<dbReference type="Proteomes" id="UP000030651">
    <property type="component" value="Unassembled WGS sequence"/>
</dbReference>
<feature type="transmembrane region" description="Helical" evidence="4">
    <location>
        <begin position="88"/>
        <end position="110"/>
    </location>
</feature>
<feature type="transmembrane region" description="Helical" evidence="4">
    <location>
        <begin position="372"/>
        <end position="389"/>
    </location>
</feature>
<dbReference type="InterPro" id="IPR050327">
    <property type="entry name" value="Proton-linked_MCT"/>
</dbReference>
<feature type="transmembrane region" description="Helical" evidence="4">
    <location>
        <begin position="47"/>
        <end position="68"/>
    </location>
</feature>
<dbReference type="RefSeq" id="XP_007829423.1">
    <property type="nucleotide sequence ID" value="XM_007831232.1"/>
</dbReference>
<feature type="domain" description="Major facilitator superfamily (MFS) profile" evidence="5">
    <location>
        <begin position="250"/>
        <end position="437"/>
    </location>
</feature>
<accession>W3XHC3</accession>
<dbReference type="Gene3D" id="1.20.1250.20">
    <property type="entry name" value="MFS general substrate transporter like domains"/>
    <property type="match status" value="2"/>
</dbReference>
<feature type="transmembrane region" description="Helical" evidence="4">
    <location>
        <begin position="285"/>
        <end position="304"/>
    </location>
</feature>
<feature type="transmembrane region" description="Helical" evidence="4">
    <location>
        <begin position="147"/>
        <end position="168"/>
    </location>
</feature>
<evidence type="ECO:0000256" key="4">
    <source>
        <dbReference type="SAM" id="Phobius"/>
    </source>
</evidence>
<reference evidence="7" key="1">
    <citation type="journal article" date="2015" name="BMC Genomics">
        <title>Genomic and transcriptomic analysis of the endophytic fungus Pestalotiopsis fici reveals its lifestyle and high potential for synthesis of natural products.</title>
        <authorList>
            <person name="Wang X."/>
            <person name="Zhang X."/>
            <person name="Liu L."/>
            <person name="Xiang M."/>
            <person name="Wang W."/>
            <person name="Sun X."/>
            <person name="Che Y."/>
            <person name="Guo L."/>
            <person name="Liu G."/>
            <person name="Guo L."/>
            <person name="Wang C."/>
            <person name="Yin W.B."/>
            <person name="Stadler M."/>
            <person name="Zhang X."/>
            <person name="Liu X."/>
        </authorList>
    </citation>
    <scope>NUCLEOTIDE SEQUENCE [LARGE SCALE GENOMIC DNA]</scope>
    <source>
        <strain evidence="7">W106-1 / CGMCC3.15140</strain>
    </source>
</reference>
<dbReference type="OrthoDB" id="6499973at2759"/>
<keyword evidence="4" id="KW-1133">Transmembrane helix</keyword>
<evidence type="ECO:0000256" key="1">
    <source>
        <dbReference type="ARBA" id="ARBA00004141"/>
    </source>
</evidence>
<gene>
    <name evidence="6" type="ORF">PFICI_02651</name>
</gene>
<comment type="similarity">
    <text evidence="2">Belongs to the major facilitator superfamily. Monocarboxylate porter (TC 2.A.1.13) family.</text>
</comment>
<feature type="transmembrane region" description="Helical" evidence="4">
    <location>
        <begin position="207"/>
        <end position="229"/>
    </location>
</feature>